<keyword evidence="3" id="KW-1003">Cell membrane</keyword>
<evidence type="ECO:0000256" key="4">
    <source>
        <dbReference type="ARBA" id="ARBA00022692"/>
    </source>
</evidence>
<dbReference type="GO" id="GO:0006865">
    <property type="term" value="P:amino acid transport"/>
    <property type="evidence" value="ECO:0007669"/>
    <property type="project" value="UniProtKB-KW"/>
</dbReference>
<evidence type="ECO:0000256" key="6">
    <source>
        <dbReference type="ARBA" id="ARBA00022989"/>
    </source>
</evidence>
<evidence type="ECO:0000313" key="11">
    <source>
        <dbReference type="Proteomes" id="UP000663203"/>
    </source>
</evidence>
<gene>
    <name evidence="10" type="ORF">J0X25_13455</name>
</gene>
<evidence type="ECO:0000256" key="1">
    <source>
        <dbReference type="ARBA" id="ARBA00004651"/>
    </source>
</evidence>
<keyword evidence="11" id="KW-1185">Reference proteome</keyword>
<dbReference type="InterPro" id="IPR052157">
    <property type="entry name" value="BCAA_transport_permease"/>
</dbReference>
<feature type="transmembrane region" description="Helical" evidence="9">
    <location>
        <begin position="231"/>
        <end position="256"/>
    </location>
</feature>
<name>A0A8A2VCG5_9EURY</name>
<keyword evidence="5" id="KW-0029">Amino-acid transport</keyword>
<feature type="transmembrane region" description="Helical" evidence="9">
    <location>
        <begin position="146"/>
        <end position="167"/>
    </location>
</feature>
<organism evidence="10 11">
    <name type="scientific">Haloterrigena alkaliphila</name>
    <dbReference type="NCBI Taxonomy" id="2816475"/>
    <lineage>
        <taxon>Archaea</taxon>
        <taxon>Methanobacteriati</taxon>
        <taxon>Methanobacteriota</taxon>
        <taxon>Stenosarchaea group</taxon>
        <taxon>Halobacteria</taxon>
        <taxon>Halobacteriales</taxon>
        <taxon>Natrialbaceae</taxon>
        <taxon>Haloterrigena</taxon>
    </lineage>
</organism>
<dbReference type="PANTHER" id="PTHR11795">
    <property type="entry name" value="BRANCHED-CHAIN AMINO ACID TRANSPORT SYSTEM PERMEASE PROTEIN LIVH"/>
    <property type="match status" value="1"/>
</dbReference>
<dbReference type="CDD" id="cd06582">
    <property type="entry name" value="TM_PBP1_LivH_like"/>
    <property type="match status" value="1"/>
</dbReference>
<feature type="transmembrane region" description="Helical" evidence="9">
    <location>
        <begin position="72"/>
        <end position="92"/>
    </location>
</feature>
<dbReference type="GO" id="GO:0005886">
    <property type="term" value="C:plasma membrane"/>
    <property type="evidence" value="ECO:0007669"/>
    <property type="project" value="UniProtKB-SubCell"/>
</dbReference>
<evidence type="ECO:0000256" key="7">
    <source>
        <dbReference type="ARBA" id="ARBA00023136"/>
    </source>
</evidence>
<keyword evidence="7 9" id="KW-0472">Membrane</keyword>
<proteinExistence type="inferred from homology"/>
<keyword evidence="4 9" id="KW-0812">Transmembrane</keyword>
<feature type="transmembrane region" description="Helical" evidence="9">
    <location>
        <begin position="6"/>
        <end position="27"/>
    </location>
</feature>
<accession>A0A8A2VCG5</accession>
<dbReference type="Pfam" id="PF02653">
    <property type="entry name" value="BPD_transp_2"/>
    <property type="match status" value="1"/>
</dbReference>
<dbReference type="EMBL" id="CP071462">
    <property type="protein sequence ID" value="QSW98397.1"/>
    <property type="molecule type" value="Genomic_DNA"/>
</dbReference>
<keyword evidence="2" id="KW-0813">Transport</keyword>
<dbReference type="GO" id="GO:0022857">
    <property type="term" value="F:transmembrane transporter activity"/>
    <property type="evidence" value="ECO:0007669"/>
    <property type="project" value="InterPro"/>
</dbReference>
<evidence type="ECO:0000256" key="9">
    <source>
        <dbReference type="SAM" id="Phobius"/>
    </source>
</evidence>
<feature type="transmembrane region" description="Helical" evidence="9">
    <location>
        <begin position="268"/>
        <end position="287"/>
    </location>
</feature>
<protein>
    <submittedName>
        <fullName evidence="10">Branched-chain amino acid ABC transporter permease</fullName>
    </submittedName>
</protein>
<evidence type="ECO:0000256" key="2">
    <source>
        <dbReference type="ARBA" id="ARBA00022448"/>
    </source>
</evidence>
<evidence type="ECO:0000256" key="5">
    <source>
        <dbReference type="ARBA" id="ARBA00022970"/>
    </source>
</evidence>
<dbReference type="GeneID" id="63188330"/>
<dbReference type="Proteomes" id="UP000663203">
    <property type="component" value="Chromosome"/>
</dbReference>
<comment type="similarity">
    <text evidence="8">Belongs to the binding-protein-dependent transport system permease family. LivHM subfamily.</text>
</comment>
<comment type="subcellular location">
    <subcellularLocation>
        <location evidence="1">Cell membrane</location>
        <topology evidence="1">Multi-pass membrane protein</topology>
    </subcellularLocation>
</comment>
<dbReference type="InterPro" id="IPR001851">
    <property type="entry name" value="ABC_transp_permease"/>
</dbReference>
<evidence type="ECO:0000313" key="10">
    <source>
        <dbReference type="EMBL" id="QSW98397.1"/>
    </source>
</evidence>
<feature type="transmembrane region" description="Helical" evidence="9">
    <location>
        <begin position="99"/>
        <end position="119"/>
    </location>
</feature>
<feature type="transmembrane region" description="Helical" evidence="9">
    <location>
        <begin position="201"/>
        <end position="219"/>
    </location>
</feature>
<evidence type="ECO:0000256" key="3">
    <source>
        <dbReference type="ARBA" id="ARBA00022475"/>
    </source>
</evidence>
<sequence length="299" mass="31487">MLDSLLTVLLLGATMSAIYALIALGFTMVFGVGGVLNLAHGGLIMVGAYTYLVVSRSGALDWLPGAGPEVASLLVAALVAALVSYVLYVGLVRYIEENVVITFLATVIVALLLTEVALYQFGSQPNTLRAIWGGATNLESVGTRVLHMHVLGFVVSWVIIGGLWYYVKRTDEGRSILAASMSERGAQLTGVSLQKVKSRTWLIAGAFAGIAGVFLGATTQPASPNMWLNPLALAFIIVVIGGIGSIKGSVVAAYLIGYLEAFTIEVIGASYQGILSLVVLVAVLLVLPEGLYGREFVHE</sequence>
<reference evidence="10 11" key="1">
    <citation type="submission" date="2021-03" db="EMBL/GenBank/DDBJ databases">
        <title>Haloterrigena longa sp. nov. and Haloterrigena limicola sp. nov., extremely halophilic archaea isolated from a salt lake.</title>
        <authorList>
            <person name="Henglin C."/>
        </authorList>
    </citation>
    <scope>NUCLEOTIDE SEQUENCE [LARGE SCALE GENOMIC DNA]</scope>
    <source>
        <strain evidence="10 11">KZCA68</strain>
    </source>
</reference>
<evidence type="ECO:0000256" key="8">
    <source>
        <dbReference type="ARBA" id="ARBA00037998"/>
    </source>
</evidence>
<dbReference type="PANTHER" id="PTHR11795:SF450">
    <property type="entry name" value="ABC TRANSPORTER PERMEASE PROTEIN"/>
    <property type="match status" value="1"/>
</dbReference>
<keyword evidence="6 9" id="KW-1133">Transmembrane helix</keyword>
<dbReference type="AlphaFoldDB" id="A0A8A2VCG5"/>
<feature type="transmembrane region" description="Helical" evidence="9">
    <location>
        <begin position="34"/>
        <end position="52"/>
    </location>
</feature>
<dbReference type="RefSeq" id="WP_207288006.1">
    <property type="nucleotide sequence ID" value="NZ_CP071462.1"/>
</dbReference>
<dbReference type="KEGG" id="hakz:J0X25_13455"/>